<name>A0A7K3WC96_9ACTN</name>
<dbReference type="Pfam" id="PF00561">
    <property type="entry name" value="Abhydrolase_1"/>
    <property type="match status" value="1"/>
</dbReference>
<dbReference type="RefSeq" id="WP_152729938.1">
    <property type="nucleotide sequence ID" value="NZ_JAABOZ010000002.1"/>
</dbReference>
<protein>
    <submittedName>
        <fullName evidence="3">Alpha/beta hydrolase</fullName>
    </submittedName>
</protein>
<comment type="caution">
    <text evidence="3">The sequence shown here is derived from an EMBL/GenBank/DDBJ whole genome shotgun (WGS) entry which is preliminary data.</text>
</comment>
<dbReference type="Gene3D" id="3.40.50.1820">
    <property type="entry name" value="alpha/beta hydrolase"/>
    <property type="match status" value="1"/>
</dbReference>
<dbReference type="PANTHER" id="PTHR43039">
    <property type="entry name" value="ESTERASE-RELATED"/>
    <property type="match status" value="1"/>
</dbReference>
<dbReference type="AlphaFoldDB" id="A0A7K3WC96"/>
<dbReference type="SUPFAM" id="SSF53474">
    <property type="entry name" value="alpha/beta-Hydrolases"/>
    <property type="match status" value="1"/>
</dbReference>
<evidence type="ECO:0000259" key="2">
    <source>
        <dbReference type="Pfam" id="PF00561"/>
    </source>
</evidence>
<dbReference type="PRINTS" id="PR00111">
    <property type="entry name" value="ABHYDROLASE"/>
</dbReference>
<keyword evidence="4" id="KW-1185">Reference proteome</keyword>
<evidence type="ECO:0000313" key="4">
    <source>
        <dbReference type="Proteomes" id="UP000470470"/>
    </source>
</evidence>
<reference evidence="3 4" key="1">
    <citation type="submission" date="2020-02" db="EMBL/GenBank/DDBJ databases">
        <title>The whole genome sequence of CPCC 205119.</title>
        <authorList>
            <person name="Jiang Z."/>
        </authorList>
    </citation>
    <scope>NUCLEOTIDE SEQUENCE [LARGE SCALE GENOMIC DNA]</scope>
    <source>
        <strain evidence="3 4">CPCC 205119</strain>
    </source>
</reference>
<gene>
    <name evidence="3" type="ORF">G1H19_08800</name>
</gene>
<dbReference type="InterPro" id="IPR000073">
    <property type="entry name" value="AB_hydrolase_1"/>
</dbReference>
<evidence type="ECO:0000313" key="3">
    <source>
        <dbReference type="EMBL" id="NEL54095.1"/>
    </source>
</evidence>
<dbReference type="EMBL" id="JAAGWK010000010">
    <property type="protein sequence ID" value="NEL54095.1"/>
    <property type="molecule type" value="Genomic_DNA"/>
</dbReference>
<sequence>MSVPAVTRPSSSVATRHNVVITGRPDGPPIVFAHGFGCDQDMWRGVVPAFTDDHRVVLFDHIGAGSSDSSAWDPVRHAGFDGYAADILAICEELDLQEVTLVAHSVSTMMAAIAAIAQPGRFRQLVLVAPSPWYLADPADGYDGGFTPEDLADLLESLDSNYFAWSESLAPVIMGTPDQPELGDQLTASFCRADPDIARRLMRTAFTTDFRPLLPQVGVPTVVLQCRDDAMAPLSVGDHVADRIPDATLVRLEAIGHCPHVSAPAETAAVIRAHLLGTP</sequence>
<accession>A0A7K3WC96</accession>
<proteinExistence type="inferred from homology"/>
<dbReference type="GO" id="GO:0016787">
    <property type="term" value="F:hydrolase activity"/>
    <property type="evidence" value="ECO:0007669"/>
    <property type="project" value="UniProtKB-KW"/>
</dbReference>
<dbReference type="InterPro" id="IPR029058">
    <property type="entry name" value="AB_hydrolase_fold"/>
</dbReference>
<keyword evidence="3" id="KW-0378">Hydrolase</keyword>
<evidence type="ECO:0000256" key="1">
    <source>
        <dbReference type="ARBA" id="ARBA00008645"/>
    </source>
</evidence>
<comment type="similarity">
    <text evidence="1">Belongs to the AB hydrolase superfamily.</text>
</comment>
<feature type="domain" description="AB hydrolase-1" evidence="2">
    <location>
        <begin position="28"/>
        <end position="142"/>
    </location>
</feature>
<dbReference type="Proteomes" id="UP000470470">
    <property type="component" value="Unassembled WGS sequence"/>
</dbReference>
<organism evidence="3 4">
    <name type="scientific">Goekera deserti</name>
    <dbReference type="NCBI Taxonomy" id="2497753"/>
    <lineage>
        <taxon>Bacteria</taxon>
        <taxon>Bacillati</taxon>
        <taxon>Actinomycetota</taxon>
        <taxon>Actinomycetes</taxon>
        <taxon>Geodermatophilales</taxon>
        <taxon>Geodermatophilaceae</taxon>
        <taxon>Goekera</taxon>
    </lineage>
</organism>